<name>A0ABQ8L1H6_LABRO</name>
<evidence type="ECO:0000313" key="3">
    <source>
        <dbReference type="EMBL" id="KAI2644224.1"/>
    </source>
</evidence>
<dbReference type="InterPro" id="IPR032738">
    <property type="entry name" value="Tbc1d30_C"/>
</dbReference>
<feature type="domain" description="TBC1" evidence="2">
    <location>
        <begin position="35"/>
        <end position="137"/>
    </location>
</feature>
<evidence type="ECO:0000259" key="2">
    <source>
        <dbReference type="Pfam" id="PF15733"/>
    </source>
</evidence>
<reference evidence="3 4" key="1">
    <citation type="submission" date="2022-01" db="EMBL/GenBank/DDBJ databases">
        <title>A high-quality chromosome-level genome assembly of rohu carp, Labeo rohita.</title>
        <authorList>
            <person name="Arick M.A. II"/>
            <person name="Hsu C.-Y."/>
            <person name="Magbanua Z."/>
            <person name="Pechanova O."/>
            <person name="Grover C."/>
            <person name="Miller E."/>
            <person name="Thrash A."/>
            <person name="Ezzel L."/>
            <person name="Alam S."/>
            <person name="Benzie J."/>
            <person name="Hamilton M."/>
            <person name="Karsi A."/>
            <person name="Lawrence M.L."/>
            <person name="Peterson D.G."/>
        </authorList>
    </citation>
    <scope>NUCLEOTIDE SEQUENCE [LARGE SCALE GENOMIC DNA]</scope>
    <source>
        <strain evidence="4">BAU-BD-2019</strain>
        <tissue evidence="3">Blood</tissue>
    </source>
</reference>
<dbReference type="Proteomes" id="UP000830375">
    <property type="component" value="Unassembled WGS sequence"/>
</dbReference>
<evidence type="ECO:0000313" key="4">
    <source>
        <dbReference type="Proteomes" id="UP000830375"/>
    </source>
</evidence>
<comment type="caution">
    <text evidence="3">The sequence shown here is derived from an EMBL/GenBank/DDBJ whole genome shotgun (WGS) entry which is preliminary data.</text>
</comment>
<feature type="region of interest" description="Disordered" evidence="1">
    <location>
        <begin position="116"/>
        <end position="164"/>
    </location>
</feature>
<protein>
    <recommendedName>
        <fullName evidence="2">TBC1 domain-containing protein</fullName>
    </recommendedName>
</protein>
<organism evidence="3 4">
    <name type="scientific">Labeo rohita</name>
    <name type="common">Indian major carp</name>
    <name type="synonym">Cyprinus rohita</name>
    <dbReference type="NCBI Taxonomy" id="84645"/>
    <lineage>
        <taxon>Eukaryota</taxon>
        <taxon>Metazoa</taxon>
        <taxon>Chordata</taxon>
        <taxon>Craniata</taxon>
        <taxon>Vertebrata</taxon>
        <taxon>Euteleostomi</taxon>
        <taxon>Actinopterygii</taxon>
        <taxon>Neopterygii</taxon>
        <taxon>Teleostei</taxon>
        <taxon>Ostariophysi</taxon>
        <taxon>Cypriniformes</taxon>
        <taxon>Cyprinidae</taxon>
        <taxon>Labeoninae</taxon>
        <taxon>Labeonini</taxon>
        <taxon>Labeo</taxon>
    </lineage>
</organism>
<dbReference type="EMBL" id="JACTAM010002595">
    <property type="protein sequence ID" value="KAI2644224.1"/>
    <property type="molecule type" value="Genomic_DNA"/>
</dbReference>
<sequence>MWSYCCPYLTCAEVWEESRMFPTEEEDQSSVRMDIELLKEQYNTIREKQRRQTHVICFKKAQNNEEISGKNLVDLVPVRQINRSPSTASETQFEFVLDSDSGLWRSHLDMYRMKHTTDQTEQENNSDTSTETSSSSSESERLSEDSNPEEHHLENKNHGGLDSRKFSAPAVLSRQLSFGSYRSTPASLKYYYPFPQRKSLRKSETARRLGLYASL</sequence>
<dbReference type="Pfam" id="PF15733">
    <property type="entry name" value="DUF4682"/>
    <property type="match status" value="1"/>
</dbReference>
<gene>
    <name evidence="3" type="ORF">H4Q32_027843</name>
</gene>
<proteinExistence type="predicted"/>
<feature type="compositionally biased region" description="Low complexity" evidence="1">
    <location>
        <begin position="122"/>
        <end position="137"/>
    </location>
</feature>
<accession>A0ABQ8L1H6</accession>
<dbReference type="PANTHER" id="PTHR36290:SF1">
    <property type="entry name" value="RIKEN CDNA D630039A03 GENE"/>
    <property type="match status" value="1"/>
</dbReference>
<evidence type="ECO:0000256" key="1">
    <source>
        <dbReference type="SAM" id="MobiDB-lite"/>
    </source>
</evidence>
<dbReference type="PANTHER" id="PTHR36290">
    <property type="entry name" value="RIKEN CDNA D630039A03 GENE"/>
    <property type="match status" value="1"/>
</dbReference>
<feature type="compositionally biased region" description="Basic and acidic residues" evidence="1">
    <location>
        <begin position="138"/>
        <end position="164"/>
    </location>
</feature>
<keyword evidence="4" id="KW-1185">Reference proteome</keyword>